<sequence>MLRVFEAFAGYGSQRMALRNIGIKFEVVGISEIEGDVIQSYAAIHSDFLEKREHIDNYVPEDKEEMVSYLEEINVPLDYKTFENKARKLRLPKLKDMYLANKLINNYGDIQGIDPTTLPDFDLFTYSFPCQDISVAGYQCGLNEDSGTRSSLLWECCKIIETKRPKYLMMENVKNLVGKNHKDNFLKFLEYLESLGYTNSWAVLNARDYGVPQNRERVFCISELESRRNFVFPEPIGLKFKLEDVLEKDVDEKYYLNNGQVTDKPIKQEYSYCLDSNYWKGTTLQSFLKKRRRQLVTDKVNESGQYVPRRLTPKETWRLMGVNDEDIEKASQLVSNTSLYKQSGNSIVVQVLEAIFGQWFIEIPNKNVGLDRWL</sequence>
<dbReference type="InterPro" id="IPR029063">
    <property type="entry name" value="SAM-dependent_MTases_sf"/>
</dbReference>
<evidence type="ECO:0000256" key="3">
    <source>
        <dbReference type="ARBA" id="ARBA00022691"/>
    </source>
</evidence>
<evidence type="ECO:0000313" key="7">
    <source>
        <dbReference type="Proteomes" id="UP000232133"/>
    </source>
</evidence>
<dbReference type="GO" id="GO:0032259">
    <property type="term" value="P:methylation"/>
    <property type="evidence" value="ECO:0007669"/>
    <property type="project" value="UniProtKB-KW"/>
</dbReference>
<protein>
    <recommendedName>
        <fullName evidence="8">DNA (cytosine-5-)-methyltransferase</fullName>
    </recommendedName>
</protein>
<dbReference type="Pfam" id="PF00145">
    <property type="entry name" value="DNA_methylase"/>
    <property type="match status" value="1"/>
</dbReference>
<comment type="similarity">
    <text evidence="4 5">Belongs to the class I-like SAM-binding methyltransferase superfamily. C5-methyltransferase family.</text>
</comment>
<evidence type="ECO:0000256" key="4">
    <source>
        <dbReference type="PROSITE-ProRule" id="PRU01016"/>
    </source>
</evidence>
<dbReference type="PROSITE" id="PS51679">
    <property type="entry name" value="SAM_MT_C5"/>
    <property type="match status" value="1"/>
</dbReference>
<dbReference type="InterPro" id="IPR001525">
    <property type="entry name" value="C5_MeTfrase"/>
</dbReference>
<dbReference type="PROSITE" id="PS00094">
    <property type="entry name" value="C5_MTASE_1"/>
    <property type="match status" value="1"/>
</dbReference>
<proteinExistence type="inferred from homology"/>
<dbReference type="NCBIfam" id="TIGR00675">
    <property type="entry name" value="dcm"/>
    <property type="match status" value="1"/>
</dbReference>
<dbReference type="InterPro" id="IPR050750">
    <property type="entry name" value="C5-MTase"/>
</dbReference>
<dbReference type="CDD" id="cd00315">
    <property type="entry name" value="Cyt_C5_DNA_methylase"/>
    <property type="match status" value="1"/>
</dbReference>
<evidence type="ECO:0000256" key="5">
    <source>
        <dbReference type="RuleBase" id="RU000416"/>
    </source>
</evidence>
<evidence type="ECO:0000256" key="2">
    <source>
        <dbReference type="ARBA" id="ARBA00022679"/>
    </source>
</evidence>
<dbReference type="Proteomes" id="UP000232133">
    <property type="component" value="Chromosome"/>
</dbReference>
<evidence type="ECO:0000313" key="6">
    <source>
        <dbReference type="EMBL" id="ATZ60079.1"/>
    </source>
</evidence>
<keyword evidence="1 4" id="KW-0489">Methyltransferase</keyword>
<dbReference type="Gene3D" id="3.40.50.150">
    <property type="entry name" value="Vaccinia Virus protein VP39"/>
    <property type="match status" value="1"/>
</dbReference>
<name>A0A2H4U7I6_METSM</name>
<reference evidence="6 7" key="1">
    <citation type="submission" date="2016-10" db="EMBL/GenBank/DDBJ databases">
        <authorList>
            <person name="Varghese N."/>
        </authorList>
    </citation>
    <scope>NUCLEOTIDE SEQUENCE [LARGE SCALE GENOMIC DNA]</scope>
    <source>
        <strain evidence="6 7">KB11</strain>
    </source>
</reference>
<dbReference type="REBASE" id="226109">
    <property type="entry name" value="M2.MsmKB11ORF6425P"/>
</dbReference>
<accession>A0A2H4U7I6</accession>
<keyword evidence="2 4" id="KW-0808">Transferase</keyword>
<dbReference type="PANTHER" id="PTHR46098">
    <property type="entry name" value="TRNA (CYTOSINE(38)-C(5))-METHYLTRANSFERASE"/>
    <property type="match status" value="1"/>
</dbReference>
<dbReference type="PANTHER" id="PTHR46098:SF1">
    <property type="entry name" value="TRNA (CYTOSINE(38)-C(5))-METHYLTRANSFERASE"/>
    <property type="match status" value="1"/>
</dbReference>
<keyword evidence="3 4" id="KW-0949">S-adenosyl-L-methionine</keyword>
<feature type="active site" evidence="4">
    <location>
        <position position="130"/>
    </location>
</feature>
<evidence type="ECO:0008006" key="8">
    <source>
        <dbReference type="Google" id="ProtNLM"/>
    </source>
</evidence>
<dbReference type="GO" id="GO:0008168">
    <property type="term" value="F:methyltransferase activity"/>
    <property type="evidence" value="ECO:0007669"/>
    <property type="project" value="UniProtKB-KW"/>
</dbReference>
<dbReference type="EMBL" id="CP017803">
    <property type="protein sequence ID" value="ATZ60079.1"/>
    <property type="molecule type" value="Genomic_DNA"/>
</dbReference>
<dbReference type="Gene3D" id="3.90.120.10">
    <property type="entry name" value="DNA Methylase, subunit A, domain 2"/>
    <property type="match status" value="1"/>
</dbReference>
<gene>
    <name evidence="6" type="ORF">BK798_06430</name>
</gene>
<dbReference type="InterPro" id="IPR018117">
    <property type="entry name" value="C5_DNA_meth_AS"/>
</dbReference>
<dbReference type="AlphaFoldDB" id="A0A2H4U7I6"/>
<dbReference type="PRINTS" id="PR00105">
    <property type="entry name" value="C5METTRFRASE"/>
</dbReference>
<dbReference type="SUPFAM" id="SSF53335">
    <property type="entry name" value="S-adenosyl-L-methionine-dependent methyltransferases"/>
    <property type="match status" value="1"/>
</dbReference>
<evidence type="ECO:0000256" key="1">
    <source>
        <dbReference type="ARBA" id="ARBA00022603"/>
    </source>
</evidence>
<organism evidence="6 7">
    <name type="scientific">Methanobrevibacter smithii</name>
    <dbReference type="NCBI Taxonomy" id="2173"/>
    <lineage>
        <taxon>Archaea</taxon>
        <taxon>Methanobacteriati</taxon>
        <taxon>Methanobacteriota</taxon>
        <taxon>Methanomada group</taxon>
        <taxon>Methanobacteria</taxon>
        <taxon>Methanobacteriales</taxon>
        <taxon>Methanobacteriaceae</taxon>
        <taxon>Methanobrevibacter</taxon>
    </lineage>
</organism>